<proteinExistence type="predicted"/>
<reference evidence="2" key="1">
    <citation type="submission" date="2020-05" db="EMBL/GenBank/DDBJ databases">
        <authorList>
            <person name="Chiriac C."/>
            <person name="Salcher M."/>
            <person name="Ghai R."/>
            <person name="Kavagutti S V."/>
        </authorList>
    </citation>
    <scope>NUCLEOTIDE SEQUENCE</scope>
</reference>
<sequence>MRSMVRVGGGAPATTMRTRSRPGIGPSHVAAASRIAFTTAGAPHNMVTP</sequence>
<gene>
    <name evidence="2" type="ORF">UFOPK1722_01862</name>
</gene>
<feature type="region of interest" description="Disordered" evidence="1">
    <location>
        <begin position="1"/>
        <end position="27"/>
    </location>
</feature>
<evidence type="ECO:0000313" key="2">
    <source>
        <dbReference type="EMBL" id="CAB4595427.1"/>
    </source>
</evidence>
<dbReference type="EMBL" id="CAEZTS010000227">
    <property type="protein sequence ID" value="CAB4595427.1"/>
    <property type="molecule type" value="Genomic_DNA"/>
</dbReference>
<evidence type="ECO:0000256" key="1">
    <source>
        <dbReference type="SAM" id="MobiDB-lite"/>
    </source>
</evidence>
<protein>
    <submittedName>
        <fullName evidence="2">Unannotated protein</fullName>
    </submittedName>
</protein>
<organism evidence="2">
    <name type="scientific">freshwater metagenome</name>
    <dbReference type="NCBI Taxonomy" id="449393"/>
    <lineage>
        <taxon>unclassified sequences</taxon>
        <taxon>metagenomes</taxon>
        <taxon>ecological metagenomes</taxon>
    </lineage>
</organism>
<name>A0A6J6G2I0_9ZZZZ</name>
<dbReference type="AlphaFoldDB" id="A0A6J6G2I0"/>
<accession>A0A6J6G2I0</accession>